<evidence type="ECO:0000313" key="1">
    <source>
        <dbReference type="EMBL" id="MEA5668821.1"/>
    </source>
</evidence>
<evidence type="ECO:0008006" key="3">
    <source>
        <dbReference type="Google" id="ProtNLM"/>
    </source>
</evidence>
<keyword evidence="2" id="KW-1185">Reference proteome</keyword>
<reference evidence="1 2" key="1">
    <citation type="submission" date="2023-12" db="EMBL/GenBank/DDBJ databases">
        <title>Stenotrophomonas guangdongensis sp. nov., isolated from wilted pepper plants (Capsicum annuum).</title>
        <authorList>
            <person name="Qiu M."/>
            <person name="Li Y."/>
            <person name="Liu Q."/>
            <person name="Zhang X."/>
            <person name="Huang Y."/>
            <person name="Guo R."/>
            <person name="Hu M."/>
            <person name="Zhou J."/>
            <person name="Zhou X."/>
        </authorList>
    </citation>
    <scope>NUCLEOTIDE SEQUENCE [LARGE SCALE GENOMIC DNA]</scope>
    <source>
        <strain evidence="1 2">MH1</strain>
    </source>
</reference>
<evidence type="ECO:0000313" key="2">
    <source>
        <dbReference type="Proteomes" id="UP001301653"/>
    </source>
</evidence>
<gene>
    <name evidence="1" type="ORF">VA603_14835</name>
</gene>
<name>A0ABU5V653_9GAMM</name>
<organism evidence="1 2">
    <name type="scientific">Stenotrophomonas capsici</name>
    <dbReference type="NCBI Taxonomy" id="3110230"/>
    <lineage>
        <taxon>Bacteria</taxon>
        <taxon>Pseudomonadati</taxon>
        <taxon>Pseudomonadota</taxon>
        <taxon>Gammaproteobacteria</taxon>
        <taxon>Lysobacterales</taxon>
        <taxon>Lysobacteraceae</taxon>
        <taxon>Stenotrophomonas</taxon>
    </lineage>
</organism>
<dbReference type="RefSeq" id="WP_323439303.1">
    <property type="nucleotide sequence ID" value="NZ_JAYFUH010000249.1"/>
</dbReference>
<sequence>MKKGIWLLAMALGLAACGDDRSPSQRMGSAVDGSAMDFVAGPGEGVDRRTSLTLEVAPAMAARGLTVTLGKSRGMGARDASIYVIASHSFTGTLVARALDAEGREIGRALVEVAMAADDAQYVDFTFSEEMDSQRVRSYALSVR</sequence>
<dbReference type="PROSITE" id="PS51257">
    <property type="entry name" value="PROKAR_LIPOPROTEIN"/>
    <property type="match status" value="1"/>
</dbReference>
<comment type="caution">
    <text evidence="1">The sequence shown here is derived from an EMBL/GenBank/DDBJ whole genome shotgun (WGS) entry which is preliminary data.</text>
</comment>
<accession>A0ABU5V653</accession>
<dbReference type="EMBL" id="JAYFUH010000249">
    <property type="protein sequence ID" value="MEA5668821.1"/>
    <property type="molecule type" value="Genomic_DNA"/>
</dbReference>
<protein>
    <recommendedName>
        <fullName evidence="3">Lipoprotein</fullName>
    </recommendedName>
</protein>
<dbReference type="Proteomes" id="UP001301653">
    <property type="component" value="Unassembled WGS sequence"/>
</dbReference>
<proteinExistence type="predicted"/>